<gene>
    <name evidence="2" type="ORF">EKH83_06860</name>
</gene>
<dbReference type="SUPFAM" id="SSF53756">
    <property type="entry name" value="UDP-Glycosyltransferase/glycogen phosphorylase"/>
    <property type="match status" value="1"/>
</dbReference>
<dbReference type="PANTHER" id="PTHR46401">
    <property type="entry name" value="GLYCOSYLTRANSFERASE WBBK-RELATED"/>
    <property type="match status" value="1"/>
</dbReference>
<dbReference type="Gene3D" id="3.40.50.2000">
    <property type="entry name" value="Glycogen Phosphorylase B"/>
    <property type="match status" value="2"/>
</dbReference>
<protein>
    <submittedName>
        <fullName evidence="2">Glycosyltransferase</fullName>
    </submittedName>
</protein>
<dbReference type="Pfam" id="PF13692">
    <property type="entry name" value="Glyco_trans_1_4"/>
    <property type="match status" value="1"/>
</dbReference>
<accession>A0A4Q0MAR8</accession>
<organism evidence="2 3">
    <name type="scientific">Arcticibacter tournemirensis</name>
    <dbReference type="NCBI Taxonomy" id="699437"/>
    <lineage>
        <taxon>Bacteria</taxon>
        <taxon>Pseudomonadati</taxon>
        <taxon>Bacteroidota</taxon>
        <taxon>Sphingobacteriia</taxon>
        <taxon>Sphingobacteriales</taxon>
        <taxon>Sphingobacteriaceae</taxon>
        <taxon>Arcticibacter</taxon>
    </lineage>
</organism>
<dbReference type="GO" id="GO:0009103">
    <property type="term" value="P:lipopolysaccharide biosynthetic process"/>
    <property type="evidence" value="ECO:0007669"/>
    <property type="project" value="TreeGrafter"/>
</dbReference>
<keyword evidence="1 2" id="KW-0808">Transferase</keyword>
<comment type="caution">
    <text evidence="2">The sequence shown here is derived from an EMBL/GenBank/DDBJ whole genome shotgun (WGS) entry which is preliminary data.</text>
</comment>
<dbReference type="GO" id="GO:0016757">
    <property type="term" value="F:glycosyltransferase activity"/>
    <property type="evidence" value="ECO:0007669"/>
    <property type="project" value="TreeGrafter"/>
</dbReference>
<evidence type="ECO:0000256" key="1">
    <source>
        <dbReference type="ARBA" id="ARBA00022679"/>
    </source>
</evidence>
<evidence type="ECO:0000313" key="3">
    <source>
        <dbReference type="Proteomes" id="UP000290848"/>
    </source>
</evidence>
<dbReference type="PANTHER" id="PTHR46401:SF2">
    <property type="entry name" value="GLYCOSYLTRANSFERASE WBBK-RELATED"/>
    <property type="match status" value="1"/>
</dbReference>
<evidence type="ECO:0000313" key="2">
    <source>
        <dbReference type="EMBL" id="RXF70368.1"/>
    </source>
</evidence>
<proteinExistence type="predicted"/>
<reference evidence="2 3" key="1">
    <citation type="submission" date="2018-12" db="EMBL/GenBank/DDBJ databases">
        <title>The Draft Genome Sequence of the Soil Bacterium Pedobacter tournemirensis R1.</title>
        <authorList>
            <person name="He J."/>
        </authorList>
    </citation>
    <scope>NUCLEOTIDE SEQUENCE [LARGE SCALE GENOMIC DNA]</scope>
    <source>
        <strain evidence="2 3">R1</strain>
    </source>
</reference>
<dbReference type="Proteomes" id="UP000290848">
    <property type="component" value="Unassembled WGS sequence"/>
</dbReference>
<name>A0A4Q0MAR8_9SPHI</name>
<sequence length="355" mass="40696">MAGLIIPYSPVNPYQAELIKNLAKLNIDLRVSKRNKRLSVFKNRKVYQKYDFVHLHWTHSFMIGEDRLSSLRKSITFIIDLFLLRIMKVKIIWTVHNLTNHDKRNVKIEKFFLSIIARYLANQIIVHGKSIAVDIKRLYKIPAKKSSKINIIPHGNYKDYYRNQVGKEAARKFLSLDRSDFVYLFLGLIRDYKGVGYLVDQFTKMNLKDAKLLIAGMVLPSNKSAEGSLSPSIEGSENIITSFSYIPDDLLQYYLNAADVVVLPYTSISTSGSLILAMSFNKAVIIPDLGFVSEVIDSKGGIVYDSTRENALEEAMKEIRNKDVHEMGINNGHLMENLYGWKKIAYKTKLVYQKN</sequence>
<dbReference type="RefSeq" id="WP_128768674.1">
    <property type="nucleotide sequence ID" value="NZ_RXOC01000004.1"/>
</dbReference>
<dbReference type="EMBL" id="RXOC01000004">
    <property type="protein sequence ID" value="RXF70368.1"/>
    <property type="molecule type" value="Genomic_DNA"/>
</dbReference>
<dbReference type="AlphaFoldDB" id="A0A4Q0MAR8"/>